<gene>
    <name evidence="1" type="ORF">AN695_0220015</name>
</gene>
<dbReference type="EMBL" id="LJEX02000107">
    <property type="protein sequence ID" value="OCO83123.1"/>
    <property type="molecule type" value="Genomic_DNA"/>
</dbReference>
<name>A0A2F0PGK3_SERMA</name>
<accession>A0A2F0PGK3</accession>
<dbReference type="Proteomes" id="UP000050489">
    <property type="component" value="Unassembled WGS sequence"/>
</dbReference>
<reference evidence="2" key="1">
    <citation type="submission" date="2016-04" db="EMBL/GenBank/DDBJ databases">
        <authorList>
            <person name="Osei Sekyere J."/>
            <person name="Sivertsen A."/>
            <person name="Pedersen A.T."/>
            <person name="Sundsfjord A."/>
        </authorList>
    </citation>
    <scope>NUCLEOTIDE SEQUENCE [LARGE SCALE GENOMIC DNA]</scope>
    <source>
        <strain evidence="2">945174350</strain>
    </source>
</reference>
<proteinExistence type="predicted"/>
<dbReference type="AlphaFoldDB" id="A0A2F0PGK3"/>
<organism evidence="1 2">
    <name type="scientific">Serratia marcescens</name>
    <dbReference type="NCBI Taxonomy" id="615"/>
    <lineage>
        <taxon>Bacteria</taxon>
        <taxon>Pseudomonadati</taxon>
        <taxon>Pseudomonadota</taxon>
        <taxon>Gammaproteobacteria</taxon>
        <taxon>Enterobacterales</taxon>
        <taxon>Yersiniaceae</taxon>
        <taxon>Serratia</taxon>
    </lineage>
</organism>
<evidence type="ECO:0000313" key="1">
    <source>
        <dbReference type="EMBL" id="OCO83123.1"/>
    </source>
</evidence>
<evidence type="ECO:0000313" key="2">
    <source>
        <dbReference type="Proteomes" id="UP000050489"/>
    </source>
</evidence>
<sequence>MSHRQRINVEGERLVLTSGNGGADFTVGLWKRGQNLSGTFQCKTGGLHPFTANDHRLAFAQLVPGEAHAIRTHTGEHVIEWDGVTAINRDIK</sequence>
<comment type="caution">
    <text evidence="1">The sequence shown here is derived from an EMBL/GenBank/DDBJ whole genome shotgun (WGS) entry which is preliminary data.</text>
</comment>
<protein>
    <submittedName>
        <fullName evidence="1">Uncharacterized protein</fullName>
    </submittedName>
</protein>